<gene>
    <name evidence="1" type="ORF">BJ212DRAFT_1283131</name>
</gene>
<dbReference type="RefSeq" id="XP_041187539.1">
    <property type="nucleotide sequence ID" value="XM_041331733.1"/>
</dbReference>
<dbReference type="GeneID" id="64625750"/>
<keyword evidence="2" id="KW-1185">Reference proteome</keyword>
<dbReference type="AlphaFoldDB" id="A0A9P7DY96"/>
<sequence>MKPNIEVASKQKKQRELDPAMDWLINAHLQRIGCRHKVFDLHFYNVSAVVDHLACDQTITGCSHCAPMTPDVCCDIHHPFAFPLFDTHNPQPPKLPNCSHLPNYSMGPKEYELCEVLEDWREEKMAEKYGHSHLIDISLSIIMSDSILNHLVNCTHHKKIKTIEDFHKETHWLATDKYGPEVLAIIHRIIPVKVISVALTNTPLQCRPLSTVANPPRGGNVTLPSTVSAVKKTNRCSACQQEGHNSTYCYTLCSTSSGLTCSPEHNRICLLHPTHNTTHTSTTDKENVHVFMQSSHP</sequence>
<protein>
    <submittedName>
        <fullName evidence="1">Uncharacterized protein</fullName>
    </submittedName>
</protein>
<dbReference type="OrthoDB" id="2803597at2759"/>
<evidence type="ECO:0000313" key="2">
    <source>
        <dbReference type="Proteomes" id="UP000807769"/>
    </source>
</evidence>
<dbReference type="EMBL" id="JABBWG010000049">
    <property type="protein sequence ID" value="KAG1805963.1"/>
    <property type="molecule type" value="Genomic_DNA"/>
</dbReference>
<evidence type="ECO:0000313" key="1">
    <source>
        <dbReference type="EMBL" id="KAG1805963.1"/>
    </source>
</evidence>
<organism evidence="1 2">
    <name type="scientific">Suillus subaureus</name>
    <dbReference type="NCBI Taxonomy" id="48587"/>
    <lineage>
        <taxon>Eukaryota</taxon>
        <taxon>Fungi</taxon>
        <taxon>Dikarya</taxon>
        <taxon>Basidiomycota</taxon>
        <taxon>Agaricomycotina</taxon>
        <taxon>Agaricomycetes</taxon>
        <taxon>Agaricomycetidae</taxon>
        <taxon>Boletales</taxon>
        <taxon>Suillineae</taxon>
        <taxon>Suillaceae</taxon>
        <taxon>Suillus</taxon>
    </lineage>
</organism>
<reference evidence="1" key="1">
    <citation type="journal article" date="2020" name="New Phytol.">
        <title>Comparative genomics reveals dynamic genome evolution in host specialist ectomycorrhizal fungi.</title>
        <authorList>
            <person name="Lofgren L.A."/>
            <person name="Nguyen N.H."/>
            <person name="Vilgalys R."/>
            <person name="Ruytinx J."/>
            <person name="Liao H.L."/>
            <person name="Branco S."/>
            <person name="Kuo A."/>
            <person name="LaButti K."/>
            <person name="Lipzen A."/>
            <person name="Andreopoulos W."/>
            <person name="Pangilinan J."/>
            <person name="Riley R."/>
            <person name="Hundley H."/>
            <person name="Na H."/>
            <person name="Barry K."/>
            <person name="Grigoriev I.V."/>
            <person name="Stajich J.E."/>
            <person name="Kennedy P.G."/>
        </authorList>
    </citation>
    <scope>NUCLEOTIDE SEQUENCE</scope>
    <source>
        <strain evidence="1">MN1</strain>
    </source>
</reference>
<dbReference type="Proteomes" id="UP000807769">
    <property type="component" value="Unassembled WGS sequence"/>
</dbReference>
<accession>A0A9P7DY96</accession>
<comment type="caution">
    <text evidence="1">The sequence shown here is derived from an EMBL/GenBank/DDBJ whole genome shotgun (WGS) entry which is preliminary data.</text>
</comment>
<name>A0A9P7DY96_9AGAM</name>
<proteinExistence type="predicted"/>